<keyword evidence="6 7" id="KW-0472">Membrane</keyword>
<feature type="transmembrane region" description="Helical" evidence="7">
    <location>
        <begin position="602"/>
        <end position="631"/>
    </location>
</feature>
<evidence type="ECO:0000256" key="2">
    <source>
        <dbReference type="ARBA" id="ARBA00005227"/>
    </source>
</evidence>
<dbReference type="PANTHER" id="PTHR10766:SF111">
    <property type="entry name" value="TRANSMEMBRANE 9 SUPERFAMILY MEMBER 2"/>
    <property type="match status" value="1"/>
</dbReference>
<evidence type="ECO:0000313" key="12">
    <source>
        <dbReference type="Proteomes" id="UP000256601"/>
    </source>
</evidence>
<keyword evidence="5 7" id="KW-1133">Transmembrane helix</keyword>
<dbReference type="Proteomes" id="UP000182444">
    <property type="component" value="Chromosome 1E"/>
</dbReference>
<reference evidence="10 12" key="2">
    <citation type="submission" date="2018-07" db="EMBL/GenBank/DDBJ databases">
        <title>Draft Genome Assemblies for Five Robust Yarrowia lipolytica Strains Exhibiting High Lipid Production and Pentose Sugar Utilization and Sugar Alcohol Secretion from Undetoxified Lignocellulosic Biomass Hydrolysates.</title>
        <authorList>
            <consortium name="DOE Joint Genome Institute"/>
            <person name="Walker C."/>
            <person name="Ryu S."/>
            <person name="Na H."/>
            <person name="Zane M."/>
            <person name="LaButti K."/>
            <person name="Lipzen A."/>
            <person name="Haridas S."/>
            <person name="Barry K."/>
            <person name="Grigoriev I.V."/>
            <person name="Quarterman J."/>
            <person name="Slininger P."/>
            <person name="Dien B."/>
            <person name="Trinh C.T."/>
        </authorList>
    </citation>
    <scope>NUCLEOTIDE SEQUENCE [LARGE SCALE GENOMIC DNA]</scope>
    <source>
        <strain evidence="10 12">YB392</strain>
    </source>
</reference>
<dbReference type="OMA" id="KVYYMFG"/>
<evidence type="ECO:0000256" key="7">
    <source>
        <dbReference type="RuleBase" id="RU363079"/>
    </source>
</evidence>
<dbReference type="KEGG" id="yli:2912818"/>
<evidence type="ECO:0000256" key="1">
    <source>
        <dbReference type="ARBA" id="ARBA00004141"/>
    </source>
</evidence>
<dbReference type="GeneID" id="2912818"/>
<dbReference type="Proteomes" id="UP000256601">
    <property type="component" value="Unassembled WGS sequence"/>
</dbReference>
<evidence type="ECO:0000313" key="10">
    <source>
        <dbReference type="EMBL" id="RDW27480.1"/>
    </source>
</evidence>
<keyword evidence="3 7" id="KW-0812">Transmembrane</keyword>
<dbReference type="eggNOG" id="KOG1278">
    <property type="taxonomic scope" value="Eukaryota"/>
</dbReference>
<dbReference type="RefSeq" id="XP_503854.1">
    <property type="nucleotide sequence ID" value="XM_503854.1"/>
</dbReference>
<evidence type="ECO:0000256" key="3">
    <source>
        <dbReference type="ARBA" id="ARBA00022692"/>
    </source>
</evidence>
<protein>
    <recommendedName>
        <fullName evidence="7">Transmembrane 9 superfamily member</fullName>
    </recommendedName>
</protein>
<name>A0A1D8NI86_YARLL</name>
<reference evidence="9 11" key="1">
    <citation type="journal article" date="2016" name="PLoS ONE">
        <title>Sequence Assembly of Yarrowia lipolytica Strain W29/CLIB89 Shows Transposable Element Diversity.</title>
        <authorList>
            <person name="Magnan C."/>
            <person name="Yu J."/>
            <person name="Chang I."/>
            <person name="Jahn E."/>
            <person name="Kanomata Y."/>
            <person name="Wu J."/>
            <person name="Zeller M."/>
            <person name="Oakes M."/>
            <person name="Baldi P."/>
            <person name="Sandmeyer S."/>
        </authorList>
    </citation>
    <scope>NUCLEOTIDE SEQUENCE [LARGE SCALE GENOMIC DNA]</scope>
    <source>
        <strain evidence="9">CLIB89</strain>
        <strain evidence="11">CLIB89(W29)</strain>
    </source>
</reference>
<organism evidence="9 11">
    <name type="scientific">Yarrowia lipolytica</name>
    <name type="common">Candida lipolytica</name>
    <dbReference type="NCBI Taxonomy" id="4952"/>
    <lineage>
        <taxon>Eukaryota</taxon>
        <taxon>Fungi</taxon>
        <taxon>Dikarya</taxon>
        <taxon>Ascomycota</taxon>
        <taxon>Saccharomycotina</taxon>
        <taxon>Dipodascomycetes</taxon>
        <taxon>Dipodascales</taxon>
        <taxon>Dipodascales incertae sedis</taxon>
        <taxon>Yarrowia</taxon>
    </lineage>
</organism>
<dbReference type="EMBL" id="CP017557">
    <property type="protein sequence ID" value="AOW05315.1"/>
    <property type="molecule type" value="Genomic_DNA"/>
</dbReference>
<sequence length="641" mass="72162">MLHVYVVLLLAALCHAFYLPGVAPTDYEEGDKVPLLVNALTPRQILSESGQLESVVPYDYYYELFNFCKPVGGAEKQSESLGSILFGDRIFNSPFQLNMKEDKQCEELCPNRPIYDVFSARFTNKKILQGYAQNWFIDGLPAGRQLRGQEGQFFAGFELGEIEQPNADNTDDVDDSENNEKRDEDSDIPYLNNHYDITVEYHTTKQGKHRVVGVEILPRSLDRSGAEEDLCGDYPKLHLQTDPDTKQQVVFTYSVTWKHSDTPWATRWDKYLQVHNPQVQWFAIINSAIVVTLLATTVATVLTRALRKDIASYNEIDLSEEVQEDSGWKLVHGDVFRTPKNRMILCAFLGSGAQMFVMCGLTVFFAVIGFLSPSNRGALGTAFILFYSLSGFVGGYVSRKFYNTMGGENVKMNLLLTPVLIPSIIFAAFIGLNFFLIAYNSAGAVPFGTMLALVAVWFAISVPLSIAGGFIAKTPFSVPVKTNQIPRQIPQQPFYLEKVPSVAIAGILPFVAIFVELYFIVSSIWFHRMFYMFGFLFLSYGLMLVSTVVVTVLMIYLLLCSENYHWQWRSFFIAGSCAFYVYAHALLFLINKLALGSFTSNILYLGYSAIISLIMFVLLGTVGYTCSFFFVRKIYTAIKID</sequence>
<feature type="chain" id="PRO_5033807408" description="Transmembrane 9 superfamily member" evidence="7">
    <location>
        <begin position="17"/>
        <end position="641"/>
    </location>
</feature>
<dbReference type="InterPro" id="IPR004240">
    <property type="entry name" value="EMP70"/>
</dbReference>
<dbReference type="VEuPathDB" id="FungiDB:YALI1_E15115g"/>
<dbReference type="GO" id="GO:0005768">
    <property type="term" value="C:endosome"/>
    <property type="evidence" value="ECO:0007669"/>
    <property type="project" value="TreeGrafter"/>
</dbReference>
<dbReference type="GO" id="GO:0007034">
    <property type="term" value="P:vacuolar transport"/>
    <property type="evidence" value="ECO:0007669"/>
    <property type="project" value="TreeGrafter"/>
</dbReference>
<feature type="transmembrane region" description="Helical" evidence="7">
    <location>
        <begin position="281"/>
        <end position="302"/>
    </location>
</feature>
<feature type="signal peptide" evidence="7">
    <location>
        <begin position="1"/>
        <end position="16"/>
    </location>
</feature>
<accession>A0A1D8NI86</accession>
<dbReference type="AlphaFoldDB" id="A0A1D8NI86"/>
<dbReference type="GO" id="GO:0072657">
    <property type="term" value="P:protein localization to membrane"/>
    <property type="evidence" value="ECO:0007669"/>
    <property type="project" value="TreeGrafter"/>
</dbReference>
<gene>
    <name evidence="10" type="ORF">B0I71DRAFT_129070</name>
    <name evidence="9" type="ORF">YALI1_E15115g</name>
</gene>
<evidence type="ECO:0000313" key="11">
    <source>
        <dbReference type="Proteomes" id="UP000182444"/>
    </source>
</evidence>
<dbReference type="Pfam" id="PF02990">
    <property type="entry name" value="EMP70"/>
    <property type="match status" value="1"/>
</dbReference>
<feature type="transmembrane region" description="Helical" evidence="7">
    <location>
        <begin position="344"/>
        <end position="371"/>
    </location>
</feature>
<dbReference type="InterPro" id="IPR036259">
    <property type="entry name" value="MFS_trans_sf"/>
</dbReference>
<evidence type="ECO:0000256" key="5">
    <source>
        <dbReference type="ARBA" id="ARBA00022989"/>
    </source>
</evidence>
<feature type="transmembrane region" description="Helical" evidence="7">
    <location>
        <begin position="502"/>
        <end position="526"/>
    </location>
</feature>
<feature type="transmembrane region" description="Helical" evidence="7">
    <location>
        <begin position="571"/>
        <end position="590"/>
    </location>
</feature>
<feature type="transmembrane region" description="Helical" evidence="7">
    <location>
        <begin position="419"/>
        <end position="439"/>
    </location>
</feature>
<feature type="transmembrane region" description="Helical" evidence="7">
    <location>
        <begin position="377"/>
        <end position="398"/>
    </location>
</feature>
<comment type="subcellular location">
    <subcellularLocation>
        <location evidence="1">Membrane</location>
        <topology evidence="1">Multi-pass membrane protein</topology>
    </subcellularLocation>
</comment>
<dbReference type="OrthoDB" id="1666796at2759"/>
<evidence type="ECO:0000256" key="6">
    <source>
        <dbReference type="ARBA" id="ARBA00023136"/>
    </source>
</evidence>
<dbReference type="EMBL" id="KZ858962">
    <property type="protein sequence ID" value="RDW27480.1"/>
    <property type="molecule type" value="Genomic_DNA"/>
</dbReference>
<dbReference type="GO" id="GO:0000329">
    <property type="term" value="C:fungal-type vacuole membrane"/>
    <property type="evidence" value="ECO:0007669"/>
    <property type="project" value="TreeGrafter"/>
</dbReference>
<dbReference type="VEuPathDB" id="FungiDB:YALI0_E12221g"/>
<comment type="similarity">
    <text evidence="2 7">Belongs to the nonaspanin (TM9SF) (TC 9.A.2) family.</text>
</comment>
<evidence type="ECO:0000256" key="4">
    <source>
        <dbReference type="ARBA" id="ARBA00022729"/>
    </source>
</evidence>
<feature type="transmembrane region" description="Helical" evidence="7">
    <location>
        <begin position="451"/>
        <end position="472"/>
    </location>
</feature>
<feature type="region of interest" description="Disordered" evidence="8">
    <location>
        <begin position="164"/>
        <end position="189"/>
    </location>
</feature>
<evidence type="ECO:0000256" key="8">
    <source>
        <dbReference type="SAM" id="MobiDB-lite"/>
    </source>
</evidence>
<dbReference type="SUPFAM" id="SSF103473">
    <property type="entry name" value="MFS general substrate transporter"/>
    <property type="match status" value="1"/>
</dbReference>
<keyword evidence="4 7" id="KW-0732">Signal</keyword>
<proteinExistence type="inferred from homology"/>
<evidence type="ECO:0000313" key="9">
    <source>
        <dbReference type="EMBL" id="AOW05315.1"/>
    </source>
</evidence>
<feature type="transmembrane region" description="Helical" evidence="7">
    <location>
        <begin position="532"/>
        <end position="559"/>
    </location>
</feature>
<dbReference type="PANTHER" id="PTHR10766">
    <property type="entry name" value="TRANSMEMBRANE 9 SUPERFAMILY PROTEIN"/>
    <property type="match status" value="1"/>
</dbReference>